<dbReference type="Pfam" id="PF12697">
    <property type="entry name" value="Abhydrolase_6"/>
    <property type="match status" value="1"/>
</dbReference>
<dbReference type="EMBL" id="JADFTS010000008">
    <property type="protein sequence ID" value="KAF9591479.1"/>
    <property type="molecule type" value="Genomic_DNA"/>
</dbReference>
<sequence>MLKTILVILLVGFEAWTYQAIQPPPPKVCGTPGGPPIITPTIQLKDGRHLAYKEYGVSKDEAKYKIMFVHGFYSCRHDVPFLSKEFAEELHIYLVSFDRVGYGESDPNPKRTVKSTALDIEELADQFDLGSKFYVVGYSMGGQAAWACLKYIPHWYVVPKLFHS</sequence>
<dbReference type="AlphaFoldDB" id="A0A835H1V9"/>
<gene>
    <name evidence="3" type="ORF">IFM89_004533</name>
</gene>
<protein>
    <recommendedName>
        <fullName evidence="2">AB hydrolase-1 domain-containing protein</fullName>
    </recommendedName>
</protein>
<keyword evidence="1" id="KW-0732">Signal</keyword>
<evidence type="ECO:0000259" key="2">
    <source>
        <dbReference type="Pfam" id="PF12697"/>
    </source>
</evidence>
<proteinExistence type="predicted"/>
<evidence type="ECO:0000313" key="3">
    <source>
        <dbReference type="EMBL" id="KAF9591479.1"/>
    </source>
</evidence>
<comment type="caution">
    <text evidence="3">The sequence shown here is derived from an EMBL/GenBank/DDBJ whole genome shotgun (WGS) entry which is preliminary data.</text>
</comment>
<dbReference type="OrthoDB" id="294702at2759"/>
<dbReference type="InterPro" id="IPR029058">
    <property type="entry name" value="AB_hydrolase_fold"/>
</dbReference>
<organism evidence="3 4">
    <name type="scientific">Coptis chinensis</name>
    <dbReference type="NCBI Taxonomy" id="261450"/>
    <lineage>
        <taxon>Eukaryota</taxon>
        <taxon>Viridiplantae</taxon>
        <taxon>Streptophyta</taxon>
        <taxon>Embryophyta</taxon>
        <taxon>Tracheophyta</taxon>
        <taxon>Spermatophyta</taxon>
        <taxon>Magnoliopsida</taxon>
        <taxon>Ranunculales</taxon>
        <taxon>Ranunculaceae</taxon>
        <taxon>Coptidoideae</taxon>
        <taxon>Coptis</taxon>
    </lineage>
</organism>
<reference evidence="3 4" key="1">
    <citation type="submission" date="2020-10" db="EMBL/GenBank/DDBJ databases">
        <title>The Coptis chinensis genome and diversification of protoberbering-type alkaloids.</title>
        <authorList>
            <person name="Wang B."/>
            <person name="Shu S."/>
            <person name="Song C."/>
            <person name="Liu Y."/>
        </authorList>
    </citation>
    <scope>NUCLEOTIDE SEQUENCE [LARGE SCALE GENOMIC DNA]</scope>
    <source>
        <strain evidence="3">HL-2020</strain>
        <tissue evidence="3">Leaf</tissue>
    </source>
</reference>
<name>A0A835H1V9_9MAGN</name>
<evidence type="ECO:0000313" key="4">
    <source>
        <dbReference type="Proteomes" id="UP000631114"/>
    </source>
</evidence>
<dbReference type="PANTHER" id="PTHR45763:SF51">
    <property type="entry name" value="ALPHA_BETA-HYDROLASES SUPERFAMILY PROTEIN"/>
    <property type="match status" value="1"/>
</dbReference>
<dbReference type="SUPFAM" id="SSF53474">
    <property type="entry name" value="alpha/beta-Hydrolases"/>
    <property type="match status" value="1"/>
</dbReference>
<dbReference type="Proteomes" id="UP000631114">
    <property type="component" value="Unassembled WGS sequence"/>
</dbReference>
<dbReference type="InterPro" id="IPR000073">
    <property type="entry name" value="AB_hydrolase_1"/>
</dbReference>
<dbReference type="PANTHER" id="PTHR45763">
    <property type="entry name" value="HYDROLASE, ALPHA/BETA FOLD FAMILY PROTEIN, EXPRESSED-RELATED"/>
    <property type="match status" value="1"/>
</dbReference>
<feature type="signal peptide" evidence="1">
    <location>
        <begin position="1"/>
        <end position="20"/>
    </location>
</feature>
<feature type="domain" description="AB hydrolase-1" evidence="2">
    <location>
        <begin position="67"/>
        <end position="147"/>
    </location>
</feature>
<feature type="chain" id="PRO_5032356178" description="AB hydrolase-1 domain-containing protein" evidence="1">
    <location>
        <begin position="21"/>
        <end position="164"/>
    </location>
</feature>
<evidence type="ECO:0000256" key="1">
    <source>
        <dbReference type="SAM" id="SignalP"/>
    </source>
</evidence>
<dbReference type="Gene3D" id="3.40.50.1820">
    <property type="entry name" value="alpha/beta hydrolase"/>
    <property type="match status" value="1"/>
</dbReference>
<keyword evidence="4" id="KW-1185">Reference proteome</keyword>
<accession>A0A835H1V9</accession>